<protein>
    <recommendedName>
        <fullName evidence="5">NAD(P)-binding protein</fullName>
    </recommendedName>
</protein>
<organism evidence="3 4">
    <name type="scientific">Venturia effusa</name>
    <dbReference type="NCBI Taxonomy" id="50376"/>
    <lineage>
        <taxon>Eukaryota</taxon>
        <taxon>Fungi</taxon>
        <taxon>Dikarya</taxon>
        <taxon>Ascomycota</taxon>
        <taxon>Pezizomycotina</taxon>
        <taxon>Dothideomycetes</taxon>
        <taxon>Pleosporomycetidae</taxon>
        <taxon>Venturiales</taxon>
        <taxon>Venturiaceae</taxon>
        <taxon>Venturia</taxon>
    </lineage>
</organism>
<dbReference type="PANTHER" id="PTHR44229:SF4">
    <property type="entry name" value="15-HYDROXYPROSTAGLANDIN DEHYDROGENASE [NAD(+)]"/>
    <property type="match status" value="1"/>
</dbReference>
<keyword evidence="4" id="KW-1185">Reference proteome</keyword>
<name>A0A517L1R9_9PEZI</name>
<evidence type="ECO:0000256" key="2">
    <source>
        <dbReference type="ARBA" id="ARBA00023002"/>
    </source>
</evidence>
<dbReference type="Pfam" id="PF00106">
    <property type="entry name" value="adh_short"/>
    <property type="match status" value="1"/>
</dbReference>
<sequence>MAAQTPFSVQGKRALVTGAGSGINYSFAKLLLSKGCSVLIADIALRPEAQKLIDEHSTGSPRAVYHKTDVTDWPQLESAFQTCIKEFGGIDIACPGAGVFEPPWSNFWTPPGAPESKDTKDGNSYKTLEINLNHPIRATQIAISHFLNPVDPEDRVSLRNPKRVVLTSSIAGQGANLATPLYFVSKHGISAFARSLAELEDHEGIRVNAVAPGLTRTPLFTDNPDKLRWINEEMDQWITPEQIAEQMVRLMEDPELVGGTVLEVGQNHQRVVPMFNNPGPGWDAAGMRSSNGQVAIDDAHEKLATKGWGQ</sequence>
<dbReference type="InterPro" id="IPR002347">
    <property type="entry name" value="SDR_fam"/>
</dbReference>
<evidence type="ECO:0000313" key="3">
    <source>
        <dbReference type="EMBL" id="QDS69585.1"/>
    </source>
</evidence>
<evidence type="ECO:0000256" key="1">
    <source>
        <dbReference type="ARBA" id="ARBA00006484"/>
    </source>
</evidence>
<dbReference type="Proteomes" id="UP000316270">
    <property type="component" value="Chromosome 3"/>
</dbReference>
<keyword evidence="2" id="KW-0560">Oxidoreductase</keyword>
<dbReference type="PRINTS" id="PR00081">
    <property type="entry name" value="GDHRDH"/>
</dbReference>
<dbReference type="PANTHER" id="PTHR44229">
    <property type="entry name" value="15-HYDROXYPROSTAGLANDIN DEHYDROGENASE [NAD(+)]"/>
    <property type="match status" value="1"/>
</dbReference>
<dbReference type="EMBL" id="CP042187">
    <property type="protein sequence ID" value="QDS69585.1"/>
    <property type="molecule type" value="Genomic_DNA"/>
</dbReference>
<gene>
    <name evidence="3" type="ORF">FKW77_008363</name>
</gene>
<evidence type="ECO:0008006" key="5">
    <source>
        <dbReference type="Google" id="ProtNLM"/>
    </source>
</evidence>
<dbReference type="SUPFAM" id="SSF51735">
    <property type="entry name" value="NAD(P)-binding Rossmann-fold domains"/>
    <property type="match status" value="1"/>
</dbReference>
<dbReference type="GO" id="GO:0016616">
    <property type="term" value="F:oxidoreductase activity, acting on the CH-OH group of donors, NAD or NADP as acceptor"/>
    <property type="evidence" value="ECO:0007669"/>
    <property type="project" value="TreeGrafter"/>
</dbReference>
<dbReference type="GO" id="GO:0005737">
    <property type="term" value="C:cytoplasm"/>
    <property type="evidence" value="ECO:0007669"/>
    <property type="project" value="TreeGrafter"/>
</dbReference>
<comment type="similarity">
    <text evidence="1">Belongs to the short-chain dehydrogenases/reductases (SDR) family.</text>
</comment>
<dbReference type="OrthoDB" id="5296at2759"/>
<reference evidence="3 4" key="1">
    <citation type="submission" date="2019-07" db="EMBL/GenBank/DDBJ databases">
        <title>Finished genome of Venturia effusa.</title>
        <authorList>
            <person name="Young C.A."/>
            <person name="Cox M.P."/>
            <person name="Ganley A.R.D."/>
            <person name="David W.J."/>
        </authorList>
    </citation>
    <scope>NUCLEOTIDE SEQUENCE [LARGE SCALE GENOMIC DNA]</scope>
    <source>
        <strain evidence="4">albino</strain>
    </source>
</reference>
<accession>A0A517L1R9</accession>
<dbReference type="Gene3D" id="3.40.50.720">
    <property type="entry name" value="NAD(P)-binding Rossmann-like Domain"/>
    <property type="match status" value="1"/>
</dbReference>
<dbReference type="STRING" id="50376.A0A517L1R9"/>
<dbReference type="InterPro" id="IPR036291">
    <property type="entry name" value="NAD(P)-bd_dom_sf"/>
</dbReference>
<dbReference type="FunFam" id="3.40.50.720:FF:000643">
    <property type="entry name" value="Short chain dehydrogenase/reductase family oxidoreductase, putative"/>
    <property type="match status" value="1"/>
</dbReference>
<proteinExistence type="inferred from homology"/>
<evidence type="ECO:0000313" key="4">
    <source>
        <dbReference type="Proteomes" id="UP000316270"/>
    </source>
</evidence>
<dbReference type="AlphaFoldDB" id="A0A517L1R9"/>